<evidence type="ECO:0000313" key="7">
    <source>
        <dbReference type="Proteomes" id="UP000320813"/>
    </source>
</evidence>
<evidence type="ECO:0000259" key="5">
    <source>
        <dbReference type="PROSITE" id="PS51084"/>
    </source>
</evidence>
<reference evidence="6 7" key="1">
    <citation type="submission" date="2019-01" db="EMBL/GenBank/DDBJ databases">
        <title>Insights into ecological role of a new deltaproteobacterial order Candidatus Sinidesulfobacterales (Sva0485) by metagenomics and metatranscriptomics.</title>
        <authorList>
            <person name="Tan S."/>
            <person name="Liu J."/>
            <person name="Fang Y."/>
            <person name="Hedlund B.P."/>
            <person name="Lian Z.H."/>
            <person name="Huang L.Y."/>
            <person name="Li J.T."/>
            <person name="Huang L.N."/>
            <person name="Li W.J."/>
            <person name="Jiang H.C."/>
            <person name="Dong H.L."/>
            <person name="Shu W.S."/>
        </authorList>
    </citation>
    <scope>NUCLEOTIDE SEQUENCE [LARGE SCALE GENOMIC DNA]</scope>
    <source>
        <strain evidence="6">AP3</strain>
    </source>
</reference>
<dbReference type="GO" id="GO:0003824">
    <property type="term" value="F:catalytic activity"/>
    <property type="evidence" value="ECO:0007669"/>
    <property type="project" value="InterPro"/>
</dbReference>
<dbReference type="InterPro" id="IPR036265">
    <property type="entry name" value="HIT-like_sf"/>
</dbReference>
<proteinExistence type="predicted"/>
<accession>A0A519B9Z8</accession>
<organism evidence="6 7">
    <name type="scientific">Candidatus Acidulodesulfobacterium ferriphilum</name>
    <dbReference type="NCBI Taxonomy" id="2597223"/>
    <lineage>
        <taxon>Bacteria</taxon>
        <taxon>Deltaproteobacteria</taxon>
        <taxon>Candidatus Acidulodesulfobacterales</taxon>
        <taxon>Candidatus Acidulodesulfobacterium</taxon>
    </lineage>
</organism>
<gene>
    <name evidence="6" type="ORF">EVJ47_07700</name>
</gene>
<dbReference type="PANTHER" id="PTHR42997">
    <property type="entry name" value="HIT FAMILY HYDROLASE"/>
    <property type="match status" value="1"/>
</dbReference>
<feature type="binding site" evidence="3">
    <location>
        <position position="48"/>
    </location>
    <ligand>
        <name>substrate</name>
    </ligand>
</feature>
<feature type="binding site" evidence="3">
    <location>
        <position position="120"/>
    </location>
    <ligand>
        <name>substrate</name>
    </ligand>
</feature>
<name>A0A519B9Z8_9DELT</name>
<evidence type="ECO:0000256" key="3">
    <source>
        <dbReference type="PIRSR" id="PIRSR639383-2"/>
    </source>
</evidence>
<dbReference type="AlphaFoldDB" id="A0A519B9Z8"/>
<comment type="caution">
    <text evidence="6">The sequence shown here is derived from an EMBL/GenBank/DDBJ whole genome shotgun (WGS) entry which is preliminary data.</text>
</comment>
<feature type="active site" description="Tele-AMP-histidine intermediate" evidence="2">
    <location>
        <position position="118"/>
    </location>
</feature>
<dbReference type="InterPro" id="IPR052908">
    <property type="entry name" value="AP-4-A_phosphorylase"/>
</dbReference>
<dbReference type="CDD" id="cd01275">
    <property type="entry name" value="FHIT"/>
    <property type="match status" value="1"/>
</dbReference>
<sequence length="161" mass="18463">MEIIYAPWRMDYLVRDKSKDECVFCEDNTCFEDKYVLFKGKYSYIKLNTFPYNCGHLLVIPAAHAKELNGLSWEAGAEVMKLLSISCDILKKVYRCDAINVGLNLGKAAGAGIEQHLHFHIIPRWEGDVSFYTVCSELRVVSEILDDTYNKLIGEFQKIKL</sequence>
<dbReference type="EMBL" id="SGBD01000004">
    <property type="protein sequence ID" value="RZD14110.1"/>
    <property type="molecule type" value="Genomic_DNA"/>
</dbReference>
<dbReference type="InterPro" id="IPR039383">
    <property type="entry name" value="FHIT"/>
</dbReference>
<feature type="domain" description="HIT" evidence="5">
    <location>
        <begin position="23"/>
        <end position="131"/>
    </location>
</feature>
<evidence type="ECO:0000313" key="6">
    <source>
        <dbReference type="EMBL" id="RZD14110.1"/>
    </source>
</evidence>
<dbReference type="Pfam" id="PF01230">
    <property type="entry name" value="HIT"/>
    <property type="match status" value="1"/>
</dbReference>
<keyword evidence="1" id="KW-0547">Nucleotide-binding</keyword>
<feature type="short sequence motif" description="Histidine triad motif" evidence="4">
    <location>
        <begin position="116"/>
        <end position="120"/>
    </location>
</feature>
<evidence type="ECO:0000256" key="4">
    <source>
        <dbReference type="PROSITE-ProRule" id="PRU00464"/>
    </source>
</evidence>
<dbReference type="PROSITE" id="PS51084">
    <property type="entry name" value="HIT_2"/>
    <property type="match status" value="1"/>
</dbReference>
<evidence type="ECO:0000256" key="2">
    <source>
        <dbReference type="PIRSR" id="PIRSR639383-1"/>
    </source>
</evidence>
<dbReference type="SUPFAM" id="SSF54197">
    <property type="entry name" value="HIT-like"/>
    <property type="match status" value="1"/>
</dbReference>
<evidence type="ECO:0000256" key="1">
    <source>
        <dbReference type="ARBA" id="ARBA00022741"/>
    </source>
</evidence>
<dbReference type="GO" id="GO:0000166">
    <property type="term" value="F:nucleotide binding"/>
    <property type="evidence" value="ECO:0007669"/>
    <property type="project" value="UniProtKB-KW"/>
</dbReference>
<dbReference type="Gene3D" id="3.30.428.10">
    <property type="entry name" value="HIT-like"/>
    <property type="match status" value="1"/>
</dbReference>
<dbReference type="InterPro" id="IPR011146">
    <property type="entry name" value="HIT-like"/>
</dbReference>
<dbReference type="PANTHER" id="PTHR42997:SF1">
    <property type="entry name" value="AP-4-A PHOSPHORYLASE"/>
    <property type="match status" value="1"/>
</dbReference>
<dbReference type="Proteomes" id="UP000320813">
    <property type="component" value="Unassembled WGS sequence"/>
</dbReference>
<protein>
    <submittedName>
        <fullName evidence="6">HIT domain-containing protein</fullName>
    </submittedName>
</protein>